<organism evidence="1 2">
    <name type="scientific">Aspergillus pseudodeflectus</name>
    <dbReference type="NCBI Taxonomy" id="176178"/>
    <lineage>
        <taxon>Eukaryota</taxon>
        <taxon>Fungi</taxon>
        <taxon>Dikarya</taxon>
        <taxon>Ascomycota</taxon>
        <taxon>Pezizomycotina</taxon>
        <taxon>Eurotiomycetes</taxon>
        <taxon>Eurotiomycetidae</taxon>
        <taxon>Eurotiales</taxon>
        <taxon>Aspergillaceae</taxon>
        <taxon>Aspergillus</taxon>
        <taxon>Aspergillus subgen. Nidulantes</taxon>
    </lineage>
</organism>
<comment type="caution">
    <text evidence="1">The sequence shown here is derived from an EMBL/GenBank/DDBJ whole genome shotgun (WGS) entry which is preliminary data.</text>
</comment>
<proteinExistence type="predicted"/>
<protein>
    <recommendedName>
        <fullName evidence="3">SnoaL-like domain-containing protein</fullName>
    </recommendedName>
</protein>
<evidence type="ECO:0008006" key="3">
    <source>
        <dbReference type="Google" id="ProtNLM"/>
    </source>
</evidence>
<dbReference type="Proteomes" id="UP001610444">
    <property type="component" value="Unassembled WGS sequence"/>
</dbReference>
<dbReference type="GeneID" id="98160584"/>
<name>A0ABR4KIY8_9EURO</name>
<dbReference type="RefSeq" id="XP_070899703.1">
    <property type="nucleotide sequence ID" value="XM_071045420.1"/>
</dbReference>
<dbReference type="EMBL" id="JBFXLR010000018">
    <property type="protein sequence ID" value="KAL2851262.1"/>
    <property type="molecule type" value="Genomic_DNA"/>
</dbReference>
<evidence type="ECO:0000313" key="1">
    <source>
        <dbReference type="EMBL" id="KAL2851262.1"/>
    </source>
</evidence>
<gene>
    <name evidence="1" type="ORF">BJX68DRAFT_266170</name>
</gene>
<evidence type="ECO:0000313" key="2">
    <source>
        <dbReference type="Proteomes" id="UP001610444"/>
    </source>
</evidence>
<sequence>MTLLKQDLTNITTAAEKHILAYSVDITSPNFPTSTERAAKLSTYYLPSISFFAGGSPIQLSDPSLFVQLISGPLDRIQGLALDVIGHRVEAVAENSAIIWLTLRVDDKVEVSNVYFFRKGEDGKAGFEGGIFDGEVWLLKQLGLA</sequence>
<reference evidence="1 2" key="1">
    <citation type="submission" date="2024-07" db="EMBL/GenBank/DDBJ databases">
        <title>Section-level genome sequencing and comparative genomics of Aspergillus sections Usti and Cavernicolus.</title>
        <authorList>
            <consortium name="Lawrence Berkeley National Laboratory"/>
            <person name="Nybo J.L."/>
            <person name="Vesth T.C."/>
            <person name="Theobald S."/>
            <person name="Frisvad J.C."/>
            <person name="Larsen T.O."/>
            <person name="Kjaerboelling I."/>
            <person name="Rothschild-Mancinelli K."/>
            <person name="Lyhne E.K."/>
            <person name="Kogle M.E."/>
            <person name="Barry K."/>
            <person name="Clum A."/>
            <person name="Na H."/>
            <person name="Ledsgaard L."/>
            <person name="Lin J."/>
            <person name="Lipzen A."/>
            <person name="Kuo A."/>
            <person name="Riley R."/>
            <person name="Mondo S."/>
            <person name="LaButti K."/>
            <person name="Haridas S."/>
            <person name="Pangalinan J."/>
            <person name="Salamov A.A."/>
            <person name="Simmons B.A."/>
            <person name="Magnuson J.K."/>
            <person name="Chen J."/>
            <person name="Drula E."/>
            <person name="Henrissat B."/>
            <person name="Wiebenga A."/>
            <person name="Lubbers R.J."/>
            <person name="Gomes A.C."/>
            <person name="Macurrencykelacurrency M.R."/>
            <person name="Stajich J."/>
            <person name="Grigoriev I.V."/>
            <person name="Mortensen U.H."/>
            <person name="De vries R.P."/>
            <person name="Baker S.E."/>
            <person name="Andersen M.R."/>
        </authorList>
    </citation>
    <scope>NUCLEOTIDE SEQUENCE [LARGE SCALE GENOMIC DNA]</scope>
    <source>
        <strain evidence="1 2">CBS 756.74</strain>
    </source>
</reference>
<accession>A0ABR4KIY8</accession>
<keyword evidence="2" id="KW-1185">Reference proteome</keyword>